<name>A0ABW4KSR8_9BURK</name>
<evidence type="ECO:0000256" key="3">
    <source>
        <dbReference type="ARBA" id="ARBA00022823"/>
    </source>
</evidence>
<dbReference type="InterPro" id="IPR002930">
    <property type="entry name" value="GCV_H"/>
</dbReference>
<sequence length="162" mass="17086">MSAPPLVHPDDLHYLMAEQVWARLTADGTATVGITQLGIRLSGEVYMCRAKRVGTELAQGNTVAVVELSKSVVAVKSPVSGTVVEVNEALDDRPELVHRDPYGAGWIARVQLSDWAADAPALLTGDAVAPAMAHHAWLHRLEMQPATTPGLPATGKPEGGAP</sequence>
<comment type="cofactor">
    <cofactor evidence="1">
        <name>(R)-lipoate</name>
        <dbReference type="ChEBI" id="CHEBI:83088"/>
    </cofactor>
</comment>
<evidence type="ECO:0000256" key="2">
    <source>
        <dbReference type="ARBA" id="ARBA00009249"/>
    </source>
</evidence>
<organism evidence="5 6">
    <name type="scientific">Ottowia flava</name>
    <dbReference type="NCBI Taxonomy" id="2675430"/>
    <lineage>
        <taxon>Bacteria</taxon>
        <taxon>Pseudomonadati</taxon>
        <taxon>Pseudomonadota</taxon>
        <taxon>Betaproteobacteria</taxon>
        <taxon>Burkholderiales</taxon>
        <taxon>Comamonadaceae</taxon>
        <taxon>Ottowia</taxon>
    </lineage>
</organism>
<dbReference type="PROSITE" id="PS00189">
    <property type="entry name" value="LIPOYL"/>
    <property type="match status" value="1"/>
</dbReference>
<dbReference type="CDD" id="cd06848">
    <property type="entry name" value="GCS_H"/>
    <property type="match status" value="1"/>
</dbReference>
<dbReference type="Proteomes" id="UP001597304">
    <property type="component" value="Unassembled WGS sequence"/>
</dbReference>
<dbReference type="Gene3D" id="2.40.50.100">
    <property type="match status" value="1"/>
</dbReference>
<dbReference type="PANTHER" id="PTHR11715:SF3">
    <property type="entry name" value="GLYCINE CLEAVAGE SYSTEM H PROTEIN-RELATED"/>
    <property type="match status" value="1"/>
</dbReference>
<dbReference type="InterPro" id="IPR003016">
    <property type="entry name" value="2-oxoA_DH_lipoyl-BS"/>
</dbReference>
<dbReference type="RefSeq" id="WP_147911665.1">
    <property type="nucleotide sequence ID" value="NZ_JBHUEJ010000019.1"/>
</dbReference>
<evidence type="ECO:0000313" key="5">
    <source>
        <dbReference type="EMBL" id="MFD1710809.1"/>
    </source>
</evidence>
<evidence type="ECO:0000256" key="1">
    <source>
        <dbReference type="ARBA" id="ARBA00001938"/>
    </source>
</evidence>
<evidence type="ECO:0000259" key="4">
    <source>
        <dbReference type="PROSITE" id="PS50968"/>
    </source>
</evidence>
<keyword evidence="3" id="KW-0450">Lipoyl</keyword>
<proteinExistence type="inferred from homology"/>
<dbReference type="PROSITE" id="PS50968">
    <property type="entry name" value="BIOTINYL_LIPOYL"/>
    <property type="match status" value="1"/>
</dbReference>
<dbReference type="InterPro" id="IPR011053">
    <property type="entry name" value="Single_hybrid_motif"/>
</dbReference>
<protein>
    <submittedName>
        <fullName evidence="5">Glycine cleavage system protein H</fullName>
    </submittedName>
</protein>
<dbReference type="PANTHER" id="PTHR11715">
    <property type="entry name" value="GLYCINE CLEAVAGE SYSTEM H PROTEIN"/>
    <property type="match status" value="1"/>
</dbReference>
<dbReference type="Pfam" id="PF01597">
    <property type="entry name" value="GCV_H"/>
    <property type="match status" value="1"/>
</dbReference>
<dbReference type="EMBL" id="JBHUEJ010000019">
    <property type="protein sequence ID" value="MFD1710809.1"/>
    <property type="molecule type" value="Genomic_DNA"/>
</dbReference>
<feature type="domain" description="Lipoyl-binding" evidence="4">
    <location>
        <begin position="29"/>
        <end position="111"/>
    </location>
</feature>
<reference evidence="6" key="1">
    <citation type="journal article" date="2019" name="Int. J. Syst. Evol. Microbiol.">
        <title>The Global Catalogue of Microorganisms (GCM) 10K type strain sequencing project: providing services to taxonomists for standard genome sequencing and annotation.</title>
        <authorList>
            <consortium name="The Broad Institute Genomics Platform"/>
            <consortium name="The Broad Institute Genome Sequencing Center for Infectious Disease"/>
            <person name="Wu L."/>
            <person name="Ma J."/>
        </authorList>
    </citation>
    <scope>NUCLEOTIDE SEQUENCE [LARGE SCALE GENOMIC DNA]</scope>
    <source>
        <strain evidence="6">LMG 29247</strain>
    </source>
</reference>
<keyword evidence="6" id="KW-1185">Reference proteome</keyword>
<dbReference type="SUPFAM" id="SSF51230">
    <property type="entry name" value="Single hybrid motif"/>
    <property type="match status" value="1"/>
</dbReference>
<comment type="caution">
    <text evidence="5">The sequence shown here is derived from an EMBL/GenBank/DDBJ whole genome shotgun (WGS) entry which is preliminary data.</text>
</comment>
<gene>
    <name evidence="5" type="ORF">ACFSF0_09345</name>
</gene>
<dbReference type="InterPro" id="IPR033753">
    <property type="entry name" value="GCV_H/Fam206"/>
</dbReference>
<comment type="similarity">
    <text evidence="2">Belongs to the GcvH family.</text>
</comment>
<accession>A0ABW4KSR8</accession>
<evidence type="ECO:0000313" key="6">
    <source>
        <dbReference type="Proteomes" id="UP001597304"/>
    </source>
</evidence>
<dbReference type="InterPro" id="IPR000089">
    <property type="entry name" value="Biotin_lipoyl"/>
</dbReference>